<dbReference type="CDD" id="cd17574">
    <property type="entry name" value="REC_OmpR"/>
    <property type="match status" value="1"/>
</dbReference>
<feature type="domain" description="Response regulatory" evidence="8">
    <location>
        <begin position="4"/>
        <end position="117"/>
    </location>
</feature>
<organism evidence="10 11">
    <name type="scientific">Cohnella silvisoli</name>
    <dbReference type="NCBI Taxonomy" id="2873699"/>
    <lineage>
        <taxon>Bacteria</taxon>
        <taxon>Bacillati</taxon>
        <taxon>Bacillota</taxon>
        <taxon>Bacilli</taxon>
        <taxon>Bacillales</taxon>
        <taxon>Paenibacillaceae</taxon>
        <taxon>Cohnella</taxon>
    </lineage>
</organism>
<evidence type="ECO:0000256" key="3">
    <source>
        <dbReference type="ARBA" id="ARBA00023015"/>
    </source>
</evidence>
<dbReference type="PROSITE" id="PS51755">
    <property type="entry name" value="OMPR_PHOB"/>
    <property type="match status" value="1"/>
</dbReference>
<proteinExistence type="predicted"/>
<evidence type="ECO:0000259" key="8">
    <source>
        <dbReference type="PROSITE" id="PS50110"/>
    </source>
</evidence>
<evidence type="ECO:0000313" key="10">
    <source>
        <dbReference type="EMBL" id="MEQ4483709.1"/>
    </source>
</evidence>
<dbReference type="Gene3D" id="1.10.10.10">
    <property type="entry name" value="Winged helix-like DNA-binding domain superfamily/Winged helix DNA-binding domain"/>
    <property type="match status" value="1"/>
</dbReference>
<dbReference type="Gene3D" id="6.10.250.690">
    <property type="match status" value="1"/>
</dbReference>
<dbReference type="Pfam" id="PF00072">
    <property type="entry name" value="Response_reg"/>
    <property type="match status" value="1"/>
</dbReference>
<dbReference type="Gene3D" id="3.40.50.2300">
    <property type="match status" value="1"/>
</dbReference>
<dbReference type="InterPro" id="IPR011006">
    <property type="entry name" value="CheY-like_superfamily"/>
</dbReference>
<dbReference type="SUPFAM" id="SSF52172">
    <property type="entry name" value="CheY-like"/>
    <property type="match status" value="1"/>
</dbReference>
<name>A0ABV1KUD0_9BACL</name>
<feature type="modified residue" description="4-aspartylphosphate" evidence="6">
    <location>
        <position position="53"/>
    </location>
</feature>
<gene>
    <name evidence="10" type="ORF">QJS35_15040</name>
</gene>
<evidence type="ECO:0000256" key="7">
    <source>
        <dbReference type="PROSITE-ProRule" id="PRU01091"/>
    </source>
</evidence>
<dbReference type="Pfam" id="PF00486">
    <property type="entry name" value="Trans_reg_C"/>
    <property type="match status" value="1"/>
</dbReference>
<dbReference type="InterPro" id="IPR039420">
    <property type="entry name" value="WalR-like"/>
</dbReference>
<feature type="domain" description="OmpR/PhoB-type" evidence="9">
    <location>
        <begin position="131"/>
        <end position="230"/>
    </location>
</feature>
<dbReference type="SUPFAM" id="SSF46894">
    <property type="entry name" value="C-terminal effector domain of the bipartite response regulators"/>
    <property type="match status" value="1"/>
</dbReference>
<accession>A0ABV1KUD0</accession>
<dbReference type="InterPro" id="IPR001867">
    <property type="entry name" value="OmpR/PhoB-type_DNA-bd"/>
</dbReference>
<dbReference type="EMBL" id="JASKHM010000008">
    <property type="protein sequence ID" value="MEQ4483709.1"/>
    <property type="molecule type" value="Genomic_DNA"/>
</dbReference>
<evidence type="ECO:0000313" key="11">
    <source>
        <dbReference type="Proteomes" id="UP001493487"/>
    </source>
</evidence>
<evidence type="ECO:0000256" key="5">
    <source>
        <dbReference type="ARBA" id="ARBA00023163"/>
    </source>
</evidence>
<dbReference type="PANTHER" id="PTHR48111">
    <property type="entry name" value="REGULATOR OF RPOS"/>
    <property type="match status" value="1"/>
</dbReference>
<keyword evidence="3" id="KW-0805">Transcription regulation</keyword>
<evidence type="ECO:0000256" key="1">
    <source>
        <dbReference type="ARBA" id="ARBA00022553"/>
    </source>
</evidence>
<evidence type="ECO:0000259" key="9">
    <source>
        <dbReference type="PROSITE" id="PS51755"/>
    </source>
</evidence>
<protein>
    <submittedName>
        <fullName evidence="10">Response regulator transcription factor</fullName>
    </submittedName>
</protein>
<dbReference type="PANTHER" id="PTHR48111:SF2">
    <property type="entry name" value="RESPONSE REGULATOR SAER"/>
    <property type="match status" value="1"/>
</dbReference>
<evidence type="ECO:0000256" key="6">
    <source>
        <dbReference type="PROSITE-ProRule" id="PRU00169"/>
    </source>
</evidence>
<keyword evidence="5" id="KW-0804">Transcription</keyword>
<dbReference type="RefSeq" id="WP_232186120.1">
    <property type="nucleotide sequence ID" value="NZ_JAIOAP010000007.1"/>
</dbReference>
<evidence type="ECO:0000256" key="2">
    <source>
        <dbReference type="ARBA" id="ARBA00023012"/>
    </source>
</evidence>
<dbReference type="InterPro" id="IPR016032">
    <property type="entry name" value="Sig_transdc_resp-reg_C-effctor"/>
</dbReference>
<dbReference type="InterPro" id="IPR036388">
    <property type="entry name" value="WH-like_DNA-bd_sf"/>
</dbReference>
<keyword evidence="11" id="KW-1185">Reference proteome</keyword>
<keyword evidence="4 7" id="KW-0238">DNA-binding</keyword>
<evidence type="ECO:0000256" key="4">
    <source>
        <dbReference type="ARBA" id="ARBA00023125"/>
    </source>
</evidence>
<dbReference type="SMART" id="SM00448">
    <property type="entry name" value="REC"/>
    <property type="match status" value="1"/>
</dbReference>
<comment type="caution">
    <text evidence="10">The sequence shown here is derived from an EMBL/GenBank/DDBJ whole genome shotgun (WGS) entry which is preliminary data.</text>
</comment>
<keyword evidence="2" id="KW-0902">Two-component regulatory system</keyword>
<dbReference type="CDD" id="cd00383">
    <property type="entry name" value="trans_reg_C"/>
    <property type="match status" value="1"/>
</dbReference>
<dbReference type="InterPro" id="IPR001789">
    <property type="entry name" value="Sig_transdc_resp-reg_receiver"/>
</dbReference>
<sequence length="232" mass="27117">MSQTILIVDDEREVVDLLKLYIENEGYHVLEAFDGKEVIDIVRKHKVDLVVLDIMMPERDGFQVVRELRQSFSIPVILLSARVQDHDKILGLNIGADDYMTKPFNPLEVVARIHAQLRRYHHVQTEKVVASEQVKIGDLILDKASCQLYKNEQSIGLTSIEYKLLLHFMENPERVFTKRQLLESVWEQWYAGDDNTLMVYICKLREKIEAEPKNPVYLKTIRGLGYKFEKRC</sequence>
<reference evidence="10 11" key="1">
    <citation type="journal article" date="2023" name="Genome Announc.">
        <title>Pan-Genome Analyses of the Genus Cohnella and Proposal of the Novel Species Cohnella silvisoli sp. nov., Isolated from Forest Soil.</title>
        <authorList>
            <person name="Wang C."/>
            <person name="Mao L."/>
            <person name="Bao G."/>
            <person name="Zhu H."/>
        </authorList>
    </citation>
    <scope>NUCLEOTIDE SEQUENCE [LARGE SCALE GENOMIC DNA]</scope>
    <source>
        <strain evidence="10 11">NL03-T5-1</strain>
    </source>
</reference>
<dbReference type="SMART" id="SM00862">
    <property type="entry name" value="Trans_reg_C"/>
    <property type="match status" value="1"/>
</dbReference>
<keyword evidence="1 6" id="KW-0597">Phosphoprotein</keyword>
<dbReference type="Proteomes" id="UP001493487">
    <property type="component" value="Unassembled WGS sequence"/>
</dbReference>
<feature type="DNA-binding region" description="OmpR/PhoB-type" evidence="7">
    <location>
        <begin position="131"/>
        <end position="230"/>
    </location>
</feature>
<dbReference type="PROSITE" id="PS50110">
    <property type="entry name" value="RESPONSE_REGULATORY"/>
    <property type="match status" value="1"/>
</dbReference>